<sequence length="395" mass="45372">MGRKQEGNGIRAKIHSAGVQIKVLDQKGVIDLGSIQLWFGLLFGSFGFLYILWQFFIVETDPMSHFPAHMRAEFKDQKHLYERFGDRQGIASTINIAMVVCDASMVDAVFATIKNVVLLSISPVHLLLFTQDEVMKKLIPDVEKFSWSVPGRLKFRFEFAQQEIFGYKESIPCEQQKLMLPSELQNHGLPAVLVVGPDFLAITNTDDIWRDEIISLDQNQAIGFFEDRNQLSTDVLALDLIRSLTNDLNITCDTSGKPNERGPWHNWKVWKAMYDQKSNLGSIQAELQQLRKCNQALVNRISYEFENGKFGLRRKFNNRVFDALQYAFLKTDNNLSDKVFNDLAWEKLESSEANPNNIDRNLLTDLLERIKDGHQKAVNTQNEKIRRIEEEANIV</sequence>
<accession>E4X3M5</accession>
<feature type="transmembrane region" description="Helical" evidence="1">
    <location>
        <begin position="37"/>
        <end position="57"/>
    </location>
</feature>
<evidence type="ECO:0000313" key="4">
    <source>
        <dbReference type="Proteomes" id="UP000001307"/>
    </source>
</evidence>
<proteinExistence type="predicted"/>
<reference evidence="2" key="1">
    <citation type="journal article" date="2010" name="Science">
        <title>Plasticity of animal genome architecture unmasked by rapid evolution of a pelagic tunicate.</title>
        <authorList>
            <person name="Denoeud F."/>
            <person name="Henriet S."/>
            <person name="Mungpakdee S."/>
            <person name="Aury J.M."/>
            <person name="Da Silva C."/>
            <person name="Brinkmann H."/>
            <person name="Mikhaleva J."/>
            <person name="Olsen L.C."/>
            <person name="Jubin C."/>
            <person name="Canestro C."/>
            <person name="Bouquet J.M."/>
            <person name="Danks G."/>
            <person name="Poulain J."/>
            <person name="Campsteijn C."/>
            <person name="Adamski M."/>
            <person name="Cross I."/>
            <person name="Yadetie F."/>
            <person name="Muffato M."/>
            <person name="Louis A."/>
            <person name="Butcher S."/>
            <person name="Tsagkogeorga G."/>
            <person name="Konrad A."/>
            <person name="Singh S."/>
            <person name="Jensen M.F."/>
            <person name="Cong E.H."/>
            <person name="Eikeseth-Otteraa H."/>
            <person name="Noel B."/>
            <person name="Anthouard V."/>
            <person name="Porcel B.M."/>
            <person name="Kachouri-Lafond R."/>
            <person name="Nishino A."/>
            <person name="Ugolini M."/>
            <person name="Chourrout P."/>
            <person name="Nishida H."/>
            <person name="Aasland R."/>
            <person name="Huzurbazar S."/>
            <person name="Westhof E."/>
            <person name="Delsuc F."/>
            <person name="Lehrach H."/>
            <person name="Reinhardt R."/>
            <person name="Weissenbach J."/>
            <person name="Roy S.W."/>
            <person name="Artiguenave F."/>
            <person name="Postlethwait J.H."/>
            <person name="Manak J.R."/>
            <person name="Thompson E.M."/>
            <person name="Jaillon O."/>
            <person name="Du Pasquier L."/>
            <person name="Boudinot P."/>
            <person name="Liberles D.A."/>
            <person name="Volff J.N."/>
            <person name="Philippe H."/>
            <person name="Lenhard B."/>
            <person name="Roest Crollius H."/>
            <person name="Wincker P."/>
            <person name="Chourrout D."/>
        </authorList>
    </citation>
    <scope>NUCLEOTIDE SEQUENCE [LARGE SCALE GENOMIC DNA]</scope>
</reference>
<dbReference type="OrthoDB" id="10294004at2759"/>
<gene>
    <name evidence="2" type="ORF">GSOID_T00017867001</name>
    <name evidence="3" type="ORF">GSOID_T00023400001</name>
</gene>
<organism evidence="2">
    <name type="scientific">Oikopleura dioica</name>
    <name type="common">Tunicate</name>
    <dbReference type="NCBI Taxonomy" id="34765"/>
    <lineage>
        <taxon>Eukaryota</taxon>
        <taxon>Metazoa</taxon>
        <taxon>Chordata</taxon>
        <taxon>Tunicata</taxon>
        <taxon>Appendicularia</taxon>
        <taxon>Copelata</taxon>
        <taxon>Oikopleuridae</taxon>
        <taxon>Oikopleura</taxon>
    </lineage>
</organism>
<evidence type="ECO:0000313" key="2">
    <source>
        <dbReference type="EMBL" id="CBY18229.1"/>
    </source>
</evidence>
<name>E4X3M5_OIKDI</name>
<dbReference type="EMBL" id="FN653023">
    <property type="protein sequence ID" value="CBY18229.1"/>
    <property type="molecule type" value="Genomic_DNA"/>
</dbReference>
<evidence type="ECO:0000313" key="3">
    <source>
        <dbReference type="EMBL" id="CBY41335.1"/>
    </source>
</evidence>
<keyword evidence="1" id="KW-1133">Transmembrane helix</keyword>
<keyword evidence="1" id="KW-0812">Transmembrane</keyword>
<dbReference type="InParanoid" id="E4X3M5"/>
<dbReference type="Proteomes" id="UP000001307">
    <property type="component" value="Unassembled WGS sequence"/>
</dbReference>
<keyword evidence="4" id="KW-1185">Reference proteome</keyword>
<dbReference type="Proteomes" id="UP000011014">
    <property type="component" value="Unassembled WGS sequence"/>
</dbReference>
<protein>
    <submittedName>
        <fullName evidence="2">Uncharacterized protein</fullName>
    </submittedName>
</protein>
<keyword evidence="1" id="KW-0472">Membrane</keyword>
<dbReference type="AlphaFoldDB" id="E4X3M5"/>
<dbReference type="EMBL" id="FN656387">
    <property type="protein sequence ID" value="CBY41335.1"/>
    <property type="molecule type" value="Genomic_DNA"/>
</dbReference>
<evidence type="ECO:0000256" key="1">
    <source>
        <dbReference type="SAM" id="Phobius"/>
    </source>
</evidence>